<evidence type="ECO:0000313" key="2">
    <source>
        <dbReference type="Proteomes" id="UP000030656"/>
    </source>
</evidence>
<sequence length="17" mass="2041">MEKNFIRRSGLCRQLCS</sequence>
<dbReference type="Proteomes" id="UP000030656">
    <property type="component" value="Unassembled WGS sequence"/>
</dbReference>
<dbReference type="EMBL" id="KI927878">
    <property type="protein sequence ID" value="ETW30939.1"/>
    <property type="molecule type" value="Genomic_DNA"/>
</dbReference>
<reference evidence="1 2" key="1">
    <citation type="submission" date="2013-02" db="EMBL/GenBank/DDBJ databases">
        <title>The Genome Annotation of Plasmodium falciparum FCH/4.</title>
        <authorList>
            <consortium name="The Broad Institute Genome Sequencing Platform"/>
            <consortium name="The Broad Institute Genome Sequencing Center for Infectious Disease"/>
            <person name="Neafsey D."/>
            <person name="Hoffman S."/>
            <person name="Volkman S."/>
            <person name="Rosenthal P."/>
            <person name="Walker B."/>
            <person name="Young S.K."/>
            <person name="Zeng Q."/>
            <person name="Gargeya S."/>
            <person name="Fitzgerald M."/>
            <person name="Haas B."/>
            <person name="Abouelleil A."/>
            <person name="Allen A.W."/>
            <person name="Alvarado L."/>
            <person name="Arachchi H.M."/>
            <person name="Berlin A.M."/>
            <person name="Chapman S.B."/>
            <person name="Gainer-Dewar J."/>
            <person name="Goldberg J."/>
            <person name="Griggs A."/>
            <person name="Gujja S."/>
            <person name="Hansen M."/>
            <person name="Howarth C."/>
            <person name="Imamovic A."/>
            <person name="Ireland A."/>
            <person name="Larimer J."/>
            <person name="McCowan C."/>
            <person name="Murphy C."/>
            <person name="Pearson M."/>
            <person name="Poon T.W."/>
            <person name="Priest M."/>
            <person name="Roberts A."/>
            <person name="Saif S."/>
            <person name="Shea T."/>
            <person name="Sisk P."/>
            <person name="Sykes S."/>
            <person name="Wortman J."/>
            <person name="Nusbaum C."/>
            <person name="Birren B."/>
        </authorList>
    </citation>
    <scope>NUCLEOTIDE SEQUENCE [LARGE SCALE GENOMIC DNA]</scope>
    <source>
        <strain evidence="1 2">FCH/4</strain>
    </source>
</reference>
<organism evidence="1 2">
    <name type="scientific">Plasmodium falciparum FCH/4</name>
    <dbReference type="NCBI Taxonomy" id="1036724"/>
    <lineage>
        <taxon>Eukaryota</taxon>
        <taxon>Sar</taxon>
        <taxon>Alveolata</taxon>
        <taxon>Apicomplexa</taxon>
        <taxon>Aconoidasida</taxon>
        <taxon>Haemosporida</taxon>
        <taxon>Plasmodiidae</taxon>
        <taxon>Plasmodium</taxon>
        <taxon>Plasmodium (Laverania)</taxon>
    </lineage>
</organism>
<proteinExistence type="predicted"/>
<accession>A0A024VQE0</accession>
<protein>
    <submittedName>
        <fullName evidence="1">Uncharacterized protein</fullName>
    </submittedName>
</protein>
<reference evidence="1 2" key="2">
    <citation type="submission" date="2013-02" db="EMBL/GenBank/DDBJ databases">
        <title>The Genome Sequence of Plasmodium falciparum FCH/4.</title>
        <authorList>
            <consortium name="The Broad Institute Genome Sequencing Platform"/>
            <consortium name="The Broad Institute Genome Sequencing Center for Infectious Disease"/>
            <person name="Neafsey D."/>
            <person name="Cheeseman I."/>
            <person name="Volkman S."/>
            <person name="Adams J."/>
            <person name="Walker B."/>
            <person name="Young S.K."/>
            <person name="Zeng Q."/>
            <person name="Gargeya S."/>
            <person name="Fitzgerald M."/>
            <person name="Haas B."/>
            <person name="Abouelleil A."/>
            <person name="Alvarado L."/>
            <person name="Arachchi H.M."/>
            <person name="Berlin A.M."/>
            <person name="Chapman S.B."/>
            <person name="Dewar J."/>
            <person name="Goldberg J."/>
            <person name="Griggs A."/>
            <person name="Gujja S."/>
            <person name="Hansen M."/>
            <person name="Howarth C."/>
            <person name="Imamovic A."/>
            <person name="Larimer J."/>
            <person name="McCowan C."/>
            <person name="Murphy C."/>
            <person name="Neiman D."/>
            <person name="Pearson M."/>
            <person name="Priest M."/>
            <person name="Roberts A."/>
            <person name="Saif S."/>
            <person name="Shea T."/>
            <person name="Sisk P."/>
            <person name="Sykes S."/>
            <person name="Wortman J."/>
            <person name="Nusbaum C."/>
            <person name="Birren B."/>
        </authorList>
    </citation>
    <scope>NUCLEOTIDE SEQUENCE [LARGE SCALE GENOMIC DNA]</scope>
    <source>
        <strain evidence="1 2">FCH/4</strain>
    </source>
</reference>
<dbReference type="AlphaFoldDB" id="A0A024VQE0"/>
<name>A0A024VQE0_PLAFA</name>
<evidence type="ECO:0000313" key="1">
    <source>
        <dbReference type="EMBL" id="ETW30939.1"/>
    </source>
</evidence>
<gene>
    <name evidence="1" type="ORF">PFFCH_01628</name>
</gene>